<evidence type="ECO:0000313" key="3">
    <source>
        <dbReference type="Proteomes" id="UP000228531"/>
    </source>
</evidence>
<sequence length="288" mass="31004">MHDLAHIEAGLAVSEAQVPHLRDGCQKRIVWANTPATKTPLCLLYIHGFSATGEELRPLPDLVAEAFGANIHFTRLTGHGQDGDAMGRATLADWRRDVAEAIVIAESLGDEVIIMGCSTGCTLATLALAEGAQAKAMIHMSPNFGMRHWGLQTLLDLPGSRHWSCYVAGSTRSFEPISDAHAAYWTIKYPTAAVHVMADAVRAARHADLSVIETPAVFCFNDADQVVHPGEIRKVVARWGGQTKTIAIKQTAADDDMGHVMAGDIFSPGQTAPLAQQIIAWMQALPAR</sequence>
<evidence type="ECO:0000259" key="1">
    <source>
        <dbReference type="Pfam" id="PF12146"/>
    </source>
</evidence>
<gene>
    <name evidence="2" type="ORF">BC777_0038</name>
</gene>
<dbReference type="RefSeq" id="WP_168769020.1">
    <property type="nucleotide sequence ID" value="NZ_PGTY01000001.1"/>
</dbReference>
<dbReference type="Gene3D" id="3.40.50.1820">
    <property type="entry name" value="alpha/beta hydrolase"/>
    <property type="match status" value="1"/>
</dbReference>
<dbReference type="InterPro" id="IPR022742">
    <property type="entry name" value="Hydrolase_4"/>
</dbReference>
<dbReference type="SUPFAM" id="SSF53474">
    <property type="entry name" value="alpha/beta-Hydrolases"/>
    <property type="match status" value="1"/>
</dbReference>
<proteinExistence type="predicted"/>
<keyword evidence="3" id="KW-1185">Reference proteome</keyword>
<protein>
    <submittedName>
        <fullName evidence="2">Esterase/lipase</fullName>
    </submittedName>
</protein>
<organism evidence="2 3">
    <name type="scientific">Yoonia maricola</name>
    <dbReference type="NCBI Taxonomy" id="420999"/>
    <lineage>
        <taxon>Bacteria</taxon>
        <taxon>Pseudomonadati</taxon>
        <taxon>Pseudomonadota</taxon>
        <taxon>Alphaproteobacteria</taxon>
        <taxon>Rhodobacterales</taxon>
        <taxon>Paracoccaceae</taxon>
        <taxon>Yoonia</taxon>
    </lineage>
</organism>
<accession>A0A2M8WJW6</accession>
<reference evidence="2 3" key="1">
    <citation type="submission" date="2017-11" db="EMBL/GenBank/DDBJ databases">
        <title>Genomic Encyclopedia of Archaeal and Bacterial Type Strains, Phase II (KMG-II): From Individual Species to Whole Genera.</title>
        <authorList>
            <person name="Goeker M."/>
        </authorList>
    </citation>
    <scope>NUCLEOTIDE SEQUENCE [LARGE SCALE GENOMIC DNA]</scope>
    <source>
        <strain evidence="2 3">DSM 29128</strain>
    </source>
</reference>
<dbReference type="Proteomes" id="UP000228531">
    <property type="component" value="Unassembled WGS sequence"/>
</dbReference>
<evidence type="ECO:0000313" key="2">
    <source>
        <dbReference type="EMBL" id="PJI91214.1"/>
    </source>
</evidence>
<dbReference type="Pfam" id="PF12146">
    <property type="entry name" value="Hydrolase_4"/>
    <property type="match status" value="1"/>
</dbReference>
<feature type="domain" description="Serine aminopeptidase S33" evidence="1">
    <location>
        <begin position="67"/>
        <end position="248"/>
    </location>
</feature>
<comment type="caution">
    <text evidence="2">The sequence shown here is derived from an EMBL/GenBank/DDBJ whole genome shotgun (WGS) entry which is preliminary data.</text>
</comment>
<dbReference type="EMBL" id="PGTY01000001">
    <property type="protein sequence ID" value="PJI91214.1"/>
    <property type="molecule type" value="Genomic_DNA"/>
</dbReference>
<dbReference type="AlphaFoldDB" id="A0A2M8WJW6"/>
<dbReference type="InterPro" id="IPR029058">
    <property type="entry name" value="AB_hydrolase_fold"/>
</dbReference>
<name>A0A2M8WJW6_9RHOB</name>